<sequence length="199" mass="21848">MKKLIAGSWTSGSFDLDKFGKGLLLFRNAPIAGGASPSQVVFNRPTRDLIPAHRRSFAPEWQKAAGILEKRVLRAKELRTFHYNRTTRPLPALRVGDNVVIQHHRSKRWTTPGVIVEVGAFRDYLVKTPAGRLFRRNRRFLRLHSPTAVPHSPSPAPNSVHPPVSSSSPTTAAPPVPAAPADTSPAGPRRSTRLAAKKP</sequence>
<dbReference type="OrthoDB" id="6365054at2759"/>
<reference evidence="2 3" key="1">
    <citation type="journal article" date="2011" name="Science">
        <title>The ecoresponsive genome of Daphnia pulex.</title>
        <authorList>
            <person name="Colbourne J.K."/>
            <person name="Pfrender M.E."/>
            <person name="Gilbert D."/>
            <person name="Thomas W.K."/>
            <person name="Tucker A."/>
            <person name="Oakley T.H."/>
            <person name="Tokishita S."/>
            <person name="Aerts A."/>
            <person name="Arnold G.J."/>
            <person name="Basu M.K."/>
            <person name="Bauer D.J."/>
            <person name="Caceres C.E."/>
            <person name="Carmel L."/>
            <person name="Casola C."/>
            <person name="Choi J.H."/>
            <person name="Detter J.C."/>
            <person name="Dong Q."/>
            <person name="Dusheyko S."/>
            <person name="Eads B.D."/>
            <person name="Frohlich T."/>
            <person name="Geiler-Samerotte K.A."/>
            <person name="Gerlach D."/>
            <person name="Hatcher P."/>
            <person name="Jogdeo S."/>
            <person name="Krijgsveld J."/>
            <person name="Kriventseva E.V."/>
            <person name="Kultz D."/>
            <person name="Laforsch C."/>
            <person name="Lindquist E."/>
            <person name="Lopez J."/>
            <person name="Manak J.R."/>
            <person name="Muller J."/>
            <person name="Pangilinan J."/>
            <person name="Patwardhan R.P."/>
            <person name="Pitluck S."/>
            <person name="Pritham E.J."/>
            <person name="Rechtsteiner A."/>
            <person name="Rho M."/>
            <person name="Rogozin I.B."/>
            <person name="Sakarya O."/>
            <person name="Salamov A."/>
            <person name="Schaack S."/>
            <person name="Shapiro H."/>
            <person name="Shiga Y."/>
            <person name="Skalitzky C."/>
            <person name="Smith Z."/>
            <person name="Souvorov A."/>
            <person name="Sung W."/>
            <person name="Tang Z."/>
            <person name="Tsuchiya D."/>
            <person name="Tu H."/>
            <person name="Vos H."/>
            <person name="Wang M."/>
            <person name="Wolf Y.I."/>
            <person name="Yamagata H."/>
            <person name="Yamada T."/>
            <person name="Ye Y."/>
            <person name="Shaw J.R."/>
            <person name="Andrews J."/>
            <person name="Crease T.J."/>
            <person name="Tang H."/>
            <person name="Lucas S.M."/>
            <person name="Robertson H.M."/>
            <person name="Bork P."/>
            <person name="Koonin E.V."/>
            <person name="Zdobnov E.M."/>
            <person name="Grigoriev I.V."/>
            <person name="Lynch M."/>
            <person name="Boore J.L."/>
        </authorList>
    </citation>
    <scope>NUCLEOTIDE SEQUENCE [LARGE SCALE GENOMIC DNA]</scope>
</reference>
<protein>
    <submittedName>
        <fullName evidence="2">Uncharacterized protein</fullName>
    </submittedName>
</protein>
<feature type="region of interest" description="Disordered" evidence="1">
    <location>
        <begin position="145"/>
        <end position="199"/>
    </location>
</feature>
<name>E9H3C3_DAPPU</name>
<dbReference type="PhylomeDB" id="E9H3C3"/>
<dbReference type="PANTHER" id="PTHR33244:SF3">
    <property type="entry name" value="PEPTIDASE A2 DOMAIN-CONTAINING PROTEIN"/>
    <property type="match status" value="1"/>
</dbReference>
<dbReference type="AlphaFoldDB" id="E9H3C3"/>
<dbReference type="Proteomes" id="UP000000305">
    <property type="component" value="Unassembled WGS sequence"/>
</dbReference>
<gene>
    <name evidence="2" type="ORF">DAPPUDRAFT_324979</name>
</gene>
<dbReference type="HOGENOM" id="CLU_098783_1_0_1"/>
<dbReference type="OMA" id="ERWTEHT"/>
<dbReference type="InParanoid" id="E9H3C3"/>
<proteinExistence type="predicted"/>
<accession>E9H3C3</accession>
<organism evidence="2 3">
    <name type="scientific">Daphnia pulex</name>
    <name type="common">Water flea</name>
    <dbReference type="NCBI Taxonomy" id="6669"/>
    <lineage>
        <taxon>Eukaryota</taxon>
        <taxon>Metazoa</taxon>
        <taxon>Ecdysozoa</taxon>
        <taxon>Arthropoda</taxon>
        <taxon>Crustacea</taxon>
        <taxon>Branchiopoda</taxon>
        <taxon>Diplostraca</taxon>
        <taxon>Cladocera</taxon>
        <taxon>Anomopoda</taxon>
        <taxon>Daphniidae</taxon>
        <taxon>Daphnia</taxon>
    </lineage>
</organism>
<dbReference type="STRING" id="6669.E9H3C3"/>
<dbReference type="PANTHER" id="PTHR33244">
    <property type="entry name" value="INTEGRASE CATALYTIC DOMAIN-CONTAINING PROTEIN-RELATED"/>
    <property type="match status" value="1"/>
</dbReference>
<evidence type="ECO:0000256" key="1">
    <source>
        <dbReference type="SAM" id="MobiDB-lite"/>
    </source>
</evidence>
<evidence type="ECO:0000313" key="3">
    <source>
        <dbReference type="Proteomes" id="UP000000305"/>
    </source>
</evidence>
<keyword evidence="3" id="KW-1185">Reference proteome</keyword>
<evidence type="ECO:0000313" key="2">
    <source>
        <dbReference type="EMBL" id="EFX73801.1"/>
    </source>
</evidence>
<feature type="compositionally biased region" description="Low complexity" evidence="1">
    <location>
        <begin position="157"/>
        <end position="171"/>
    </location>
</feature>
<feature type="compositionally biased region" description="Basic residues" evidence="1">
    <location>
        <begin position="190"/>
        <end position="199"/>
    </location>
</feature>
<dbReference type="KEGG" id="dpx:DAPPUDRAFT_324979"/>
<dbReference type="EMBL" id="GL732588">
    <property type="protein sequence ID" value="EFX73801.1"/>
    <property type="molecule type" value="Genomic_DNA"/>
</dbReference>